<reference evidence="2 3" key="1">
    <citation type="submission" date="2021-01" db="EMBL/GenBank/DDBJ databases">
        <title>Sequencing the genomes of 1000 actinobacteria strains.</title>
        <authorList>
            <person name="Klenk H.-P."/>
        </authorList>
    </citation>
    <scope>NUCLEOTIDE SEQUENCE [LARGE SCALE GENOMIC DNA]</scope>
    <source>
        <strain evidence="2 3">DSM 44581</strain>
    </source>
</reference>
<evidence type="ECO:0000313" key="3">
    <source>
        <dbReference type="Proteomes" id="UP001195724"/>
    </source>
</evidence>
<organism evidence="2 3">
    <name type="scientific">Saccharothrix algeriensis</name>
    <dbReference type="NCBI Taxonomy" id="173560"/>
    <lineage>
        <taxon>Bacteria</taxon>
        <taxon>Bacillati</taxon>
        <taxon>Actinomycetota</taxon>
        <taxon>Actinomycetes</taxon>
        <taxon>Pseudonocardiales</taxon>
        <taxon>Pseudonocardiaceae</taxon>
        <taxon>Saccharothrix</taxon>
    </lineage>
</organism>
<evidence type="ECO:0000256" key="1">
    <source>
        <dbReference type="SAM" id="MobiDB-lite"/>
    </source>
</evidence>
<dbReference type="Proteomes" id="UP001195724">
    <property type="component" value="Unassembled WGS sequence"/>
</dbReference>
<dbReference type="EMBL" id="JAFBCL010000001">
    <property type="protein sequence ID" value="MBM7811506.1"/>
    <property type="molecule type" value="Genomic_DNA"/>
</dbReference>
<keyword evidence="3" id="KW-1185">Reference proteome</keyword>
<protein>
    <submittedName>
        <fullName evidence="2">Uncharacterized protein</fullName>
    </submittedName>
</protein>
<evidence type="ECO:0000313" key="2">
    <source>
        <dbReference type="EMBL" id="MBM7811506.1"/>
    </source>
</evidence>
<sequence length="37" mass="3712">MTAPLAHRAPATRSGSSATRDEPTADRGATSGSGVDR</sequence>
<name>A0ABS2S5K3_9PSEU</name>
<comment type="caution">
    <text evidence="2">The sequence shown here is derived from an EMBL/GenBank/DDBJ whole genome shotgun (WGS) entry which is preliminary data.</text>
</comment>
<accession>A0ABS2S5K3</accession>
<gene>
    <name evidence="2" type="ORF">JOE68_002371</name>
</gene>
<proteinExistence type="predicted"/>
<feature type="region of interest" description="Disordered" evidence="1">
    <location>
        <begin position="1"/>
        <end position="37"/>
    </location>
</feature>